<evidence type="ECO:0000256" key="2">
    <source>
        <dbReference type="HAMAP-Rule" id="MF_00659"/>
    </source>
</evidence>
<dbReference type="Gene3D" id="3.30.70.260">
    <property type="match status" value="1"/>
</dbReference>
<dbReference type="SUPFAM" id="SSF117991">
    <property type="entry name" value="YbeD/HP0495-like"/>
    <property type="match status" value="1"/>
</dbReference>
<comment type="similarity">
    <text evidence="1 2">Belongs to the UPF0250 family.</text>
</comment>
<dbReference type="Pfam" id="PF04359">
    <property type="entry name" value="DUF493"/>
    <property type="match status" value="1"/>
</dbReference>
<dbReference type="PANTHER" id="PTHR38036:SF1">
    <property type="entry name" value="UPF0250 PROTEIN YBED"/>
    <property type="match status" value="1"/>
</dbReference>
<proteinExistence type="inferred from homology"/>
<dbReference type="HAMAP" id="MF_00659">
    <property type="entry name" value="UPF0250"/>
    <property type="match status" value="1"/>
</dbReference>
<dbReference type="PANTHER" id="PTHR38036">
    <property type="entry name" value="UPF0250 PROTEIN YBED"/>
    <property type="match status" value="1"/>
</dbReference>
<name>A0A2A2EQK4_9GAMM</name>
<evidence type="ECO:0000256" key="1">
    <source>
        <dbReference type="ARBA" id="ARBA00008460"/>
    </source>
</evidence>
<dbReference type="OrthoDB" id="9793424at2"/>
<evidence type="ECO:0000313" key="3">
    <source>
        <dbReference type="EMBL" id="PAU74647.1"/>
    </source>
</evidence>
<gene>
    <name evidence="3" type="ORF">CK498_21210</name>
</gene>
<dbReference type="AlphaFoldDB" id="A0A2A2EQK4"/>
<comment type="caution">
    <text evidence="3">The sequence shown here is derived from an EMBL/GenBank/DDBJ whole genome shotgun (WGS) entry which is preliminary data.</text>
</comment>
<dbReference type="Proteomes" id="UP000217771">
    <property type="component" value="Unassembled WGS sequence"/>
</dbReference>
<dbReference type="InterPro" id="IPR007454">
    <property type="entry name" value="UPF0250_YbeD-like"/>
</dbReference>
<dbReference type="InterPro" id="IPR027471">
    <property type="entry name" value="YbeD-like_sf"/>
</dbReference>
<dbReference type="GO" id="GO:0005829">
    <property type="term" value="C:cytosol"/>
    <property type="evidence" value="ECO:0007669"/>
    <property type="project" value="TreeGrafter"/>
</dbReference>
<accession>A0A2A2EQK4</accession>
<dbReference type="RefSeq" id="WP_095622857.1">
    <property type="nucleotide sequence ID" value="NZ_NSKB01000009.1"/>
</dbReference>
<protein>
    <recommendedName>
        <fullName evidence="2">UPF0250 protein CK498_21210</fullName>
    </recommendedName>
</protein>
<reference evidence="3 4" key="1">
    <citation type="submission" date="2017-08" db="EMBL/GenBank/DDBJ databases">
        <title>Halomonas alkalisoli sp. nov., isolated from saline alkaline soil.</title>
        <authorList>
            <person name="Wang D."/>
            <person name="Zhang G."/>
        </authorList>
    </citation>
    <scope>NUCLEOTIDE SEQUENCE [LARGE SCALE GENOMIC DNA]</scope>
    <source>
        <strain evidence="3 4">WRN001</strain>
    </source>
</reference>
<dbReference type="EMBL" id="NSKB01000009">
    <property type="protein sequence ID" value="PAU74647.1"/>
    <property type="molecule type" value="Genomic_DNA"/>
</dbReference>
<keyword evidence="4" id="KW-1185">Reference proteome</keyword>
<evidence type="ECO:0000313" key="4">
    <source>
        <dbReference type="Proteomes" id="UP000217771"/>
    </source>
</evidence>
<sequence>MADKPLRDLRLDTPATSTPAPRVEFPCDYSLKIVGDASDDFHDTVVAVVETHAPGFDRESIRVVDSRNGKFQSVRLTIVATGKPHLEALFAALKATGRVHMVL</sequence>
<organism evidence="3 4">
    <name type="scientific">Halomonas salipaludis</name>
    <dbReference type="NCBI Taxonomy" id="2032625"/>
    <lineage>
        <taxon>Bacteria</taxon>
        <taxon>Pseudomonadati</taxon>
        <taxon>Pseudomonadota</taxon>
        <taxon>Gammaproteobacteria</taxon>
        <taxon>Oceanospirillales</taxon>
        <taxon>Halomonadaceae</taxon>
        <taxon>Halomonas</taxon>
    </lineage>
</organism>